<sequence>MPSLGNLEDSWGLTEKYNGRCLVSGSVIRHLINPGTQVETDSTQKNKLD</sequence>
<evidence type="ECO:0000313" key="2">
    <source>
        <dbReference type="EMBL" id="SFT72322.1"/>
    </source>
</evidence>
<protein>
    <submittedName>
        <fullName evidence="2">Uncharacterized protein</fullName>
    </submittedName>
</protein>
<reference evidence="1 3" key="1">
    <citation type="submission" date="2016-09" db="EMBL/GenBank/DDBJ databases">
        <title>Complete Genome Sequence of Methanosarcina thermophila MT-1.</title>
        <authorList>
            <person name="Kouzuma A."/>
        </authorList>
    </citation>
    <scope>NUCLEOTIDE SEQUENCE [LARGE SCALE GENOMIC DNA]</scope>
    <source>
        <strain evidence="1 3">MT-1</strain>
    </source>
</reference>
<proteinExistence type="predicted"/>
<accession>A0A3G9CUN8</accession>
<dbReference type="EMBL" id="AP017646">
    <property type="protein sequence ID" value="BAW29813.1"/>
    <property type="molecule type" value="Genomic_DNA"/>
</dbReference>
<keyword evidence="4" id="KW-1185">Reference proteome</keyword>
<dbReference type="Proteomes" id="UP000323733">
    <property type="component" value="Unassembled WGS sequence"/>
</dbReference>
<dbReference type="RefSeq" id="WP_156149692.1">
    <property type="nucleotide sequence ID" value="NZ_FPAO01000008.1"/>
</dbReference>
<organism evidence="2 4">
    <name type="scientific">Methanosarcina thermophila</name>
    <dbReference type="NCBI Taxonomy" id="2210"/>
    <lineage>
        <taxon>Archaea</taxon>
        <taxon>Methanobacteriati</taxon>
        <taxon>Methanobacteriota</taxon>
        <taxon>Stenosarchaea group</taxon>
        <taxon>Methanomicrobia</taxon>
        <taxon>Methanosarcinales</taxon>
        <taxon>Methanosarcinaceae</taxon>
        <taxon>Methanosarcina</taxon>
    </lineage>
</organism>
<evidence type="ECO:0000313" key="4">
    <source>
        <dbReference type="Proteomes" id="UP000323733"/>
    </source>
</evidence>
<reference evidence="2 4" key="2">
    <citation type="submission" date="2016-10" db="EMBL/GenBank/DDBJ databases">
        <authorList>
            <person name="Varghese N."/>
            <person name="Submissions S."/>
        </authorList>
    </citation>
    <scope>NUCLEOTIDE SEQUENCE [LARGE SCALE GENOMIC DNA]</scope>
    <source>
        <strain evidence="2 4">DSM 11855</strain>
    </source>
</reference>
<accession>A0A1I7ABL7</accession>
<evidence type="ECO:0000313" key="1">
    <source>
        <dbReference type="EMBL" id="BAW29813.1"/>
    </source>
</evidence>
<dbReference type="Proteomes" id="UP000265557">
    <property type="component" value="Chromosome"/>
</dbReference>
<name>A0A1I7ABL7_METTE</name>
<evidence type="ECO:0000313" key="3">
    <source>
        <dbReference type="Proteomes" id="UP000265557"/>
    </source>
</evidence>
<dbReference type="AlphaFoldDB" id="A0A1I7ABL7"/>
<dbReference type="EMBL" id="FPAO01000008">
    <property type="protein sequence ID" value="SFT72322.1"/>
    <property type="molecule type" value="Genomic_DNA"/>
</dbReference>
<dbReference type="GeneID" id="58788030"/>
<gene>
    <name evidence="1" type="ORF">MESMT1_1883</name>
    <name evidence="2" type="ORF">SAMN02910340_01994</name>
</gene>